<feature type="region of interest" description="Disordered" evidence="2">
    <location>
        <begin position="245"/>
        <end position="324"/>
    </location>
</feature>
<dbReference type="AlphaFoldDB" id="A0AAN6YUF5"/>
<dbReference type="RefSeq" id="XP_064671742.1">
    <property type="nucleotide sequence ID" value="XM_064810148.1"/>
</dbReference>
<dbReference type="SMART" id="SM00321">
    <property type="entry name" value="WSC"/>
    <property type="match status" value="2"/>
</dbReference>
<feature type="domain" description="WSC" evidence="4">
    <location>
        <begin position="140"/>
        <end position="236"/>
    </location>
</feature>
<evidence type="ECO:0000259" key="4">
    <source>
        <dbReference type="PROSITE" id="PS51212"/>
    </source>
</evidence>
<dbReference type="PROSITE" id="PS51212">
    <property type="entry name" value="WSC"/>
    <property type="match status" value="2"/>
</dbReference>
<comment type="caution">
    <text evidence="5">The sequence shown here is derived from an EMBL/GenBank/DDBJ whole genome shotgun (WGS) entry which is preliminary data.</text>
</comment>
<feature type="region of interest" description="Disordered" evidence="2">
    <location>
        <begin position="448"/>
        <end position="476"/>
    </location>
</feature>
<feature type="compositionally biased region" description="Low complexity" evidence="2">
    <location>
        <begin position="249"/>
        <end position="324"/>
    </location>
</feature>
<name>A0AAN6YUF5_9PEZI</name>
<sequence length="638" mass="68449">MAALRAVAAVVAAATMVGRVHATENPLPPCLDPFQPFVYSGCFQDTGSPQILPYRSPAPTDDMTVDKCVAECKGNGYRYAGLVYHGVCYCGQTVNGPQVEESQCNMPCNGNSSQICGSDNIFSIYQDPTFQPVEEVTVEDYDPLGCWTDDSSYGRALVYRQDQLDSSTMTTTKCLQACRDGAFPFAGIEFGGECYCGVVIGNGTFAADASECNMPCNGAPNETCGGRSRLNLFVADELQSLQPCGYEPPVSSTSVPPTTSTTTSSSSTSSTSTLTTTTSEVPTTTTTTSSSSTSSTSSILTTTTSEVPTTTPTSTKTKTSSTTTTSSSVCVTTTVVPPKCEWKCGKWCSSPLPDWDDAKSCKTAWSSCALQVASCFKHAGWPDVLECFDFGEWCADVEKYCNSNSKGGCKKGDFWGKKPPKGGPHNPPQSQTTVITTTCAPTKTTVTAGPTTTTTTKKPTSTTTKKPTTTTTSSTTKCPIPTPTNICVQPSNPHYGYGPGKPVGGIEMPVVTCNDLAEDWPYYPFKQYTDTDSKKCKRYPRNQCSNACIDACKEQYEDCTDVYAEGCKTKGGRGNSRPRDQSPAKSFFAFARSAEKRTYRWQDNYDGAKNKCKAQYEDCLRVNRGVTGAGKCPKFGGW</sequence>
<dbReference type="Proteomes" id="UP001302812">
    <property type="component" value="Unassembled WGS sequence"/>
</dbReference>
<dbReference type="PANTHER" id="PTHR45964">
    <property type="entry name" value="WSCD FAMILY MEMBER CG9164"/>
    <property type="match status" value="1"/>
</dbReference>
<gene>
    <name evidence="5" type="ORF">N656DRAFT_575243</name>
</gene>
<dbReference type="InterPro" id="IPR002889">
    <property type="entry name" value="WSC_carb-bd"/>
</dbReference>
<reference evidence="5" key="2">
    <citation type="submission" date="2023-05" db="EMBL/GenBank/DDBJ databases">
        <authorList>
            <consortium name="Lawrence Berkeley National Laboratory"/>
            <person name="Steindorff A."/>
            <person name="Hensen N."/>
            <person name="Bonometti L."/>
            <person name="Westerberg I."/>
            <person name="Brannstrom I.O."/>
            <person name="Guillou S."/>
            <person name="Cros-Aarteil S."/>
            <person name="Calhoun S."/>
            <person name="Haridas S."/>
            <person name="Kuo A."/>
            <person name="Mondo S."/>
            <person name="Pangilinan J."/>
            <person name="Riley R."/>
            <person name="Labutti K."/>
            <person name="Andreopoulos B."/>
            <person name="Lipzen A."/>
            <person name="Chen C."/>
            <person name="Yanf M."/>
            <person name="Daum C."/>
            <person name="Ng V."/>
            <person name="Clum A."/>
            <person name="Ohm R."/>
            <person name="Martin F."/>
            <person name="Silar P."/>
            <person name="Natvig D."/>
            <person name="Lalanne C."/>
            <person name="Gautier V."/>
            <person name="Ament-Velasquez S.L."/>
            <person name="Kruys A."/>
            <person name="Hutchinson M.I."/>
            <person name="Powell A.J."/>
            <person name="Barry K."/>
            <person name="Miller A.N."/>
            <person name="Grigoriev I.V."/>
            <person name="Debuchy R."/>
            <person name="Gladieux P."/>
            <person name="Thoren M.H."/>
            <person name="Johannesson H."/>
        </authorList>
    </citation>
    <scope>NUCLEOTIDE SEQUENCE</scope>
    <source>
        <strain evidence="5">CBS 508.74</strain>
    </source>
</reference>
<evidence type="ECO:0000256" key="1">
    <source>
        <dbReference type="ARBA" id="ARBA00022737"/>
    </source>
</evidence>
<keyword evidence="3" id="KW-0732">Signal</keyword>
<proteinExistence type="predicted"/>
<dbReference type="Pfam" id="PF01822">
    <property type="entry name" value="WSC"/>
    <property type="match status" value="2"/>
</dbReference>
<feature type="chain" id="PRO_5043006234" evidence="3">
    <location>
        <begin position="23"/>
        <end position="638"/>
    </location>
</feature>
<feature type="signal peptide" evidence="3">
    <location>
        <begin position="1"/>
        <end position="22"/>
    </location>
</feature>
<evidence type="ECO:0000313" key="6">
    <source>
        <dbReference type="Proteomes" id="UP001302812"/>
    </source>
</evidence>
<feature type="domain" description="WSC" evidence="4">
    <location>
        <begin position="36"/>
        <end position="128"/>
    </location>
</feature>
<dbReference type="EMBL" id="MU853337">
    <property type="protein sequence ID" value="KAK4114172.1"/>
    <property type="molecule type" value="Genomic_DNA"/>
</dbReference>
<evidence type="ECO:0000256" key="2">
    <source>
        <dbReference type="SAM" id="MobiDB-lite"/>
    </source>
</evidence>
<dbReference type="PANTHER" id="PTHR45964:SF5">
    <property type="entry name" value="WSCD FAMILY MEMBER CG9164"/>
    <property type="match status" value="1"/>
</dbReference>
<protein>
    <submittedName>
        <fullName evidence="5">WSC-domain-containing protein</fullName>
    </submittedName>
</protein>
<evidence type="ECO:0000256" key="3">
    <source>
        <dbReference type="SAM" id="SignalP"/>
    </source>
</evidence>
<dbReference type="InterPro" id="IPR051589">
    <property type="entry name" value="Sialate-O-sulfotransferase"/>
</dbReference>
<reference evidence="5" key="1">
    <citation type="journal article" date="2023" name="Mol. Phylogenet. Evol.">
        <title>Genome-scale phylogeny and comparative genomics of the fungal order Sordariales.</title>
        <authorList>
            <person name="Hensen N."/>
            <person name="Bonometti L."/>
            <person name="Westerberg I."/>
            <person name="Brannstrom I.O."/>
            <person name="Guillou S."/>
            <person name="Cros-Aarteil S."/>
            <person name="Calhoun S."/>
            <person name="Haridas S."/>
            <person name="Kuo A."/>
            <person name="Mondo S."/>
            <person name="Pangilinan J."/>
            <person name="Riley R."/>
            <person name="LaButti K."/>
            <person name="Andreopoulos B."/>
            <person name="Lipzen A."/>
            <person name="Chen C."/>
            <person name="Yan M."/>
            <person name="Daum C."/>
            <person name="Ng V."/>
            <person name="Clum A."/>
            <person name="Steindorff A."/>
            <person name="Ohm R.A."/>
            <person name="Martin F."/>
            <person name="Silar P."/>
            <person name="Natvig D.O."/>
            <person name="Lalanne C."/>
            <person name="Gautier V."/>
            <person name="Ament-Velasquez S.L."/>
            <person name="Kruys A."/>
            <person name="Hutchinson M.I."/>
            <person name="Powell A.J."/>
            <person name="Barry K."/>
            <person name="Miller A.N."/>
            <person name="Grigoriev I.V."/>
            <person name="Debuchy R."/>
            <person name="Gladieux P."/>
            <person name="Hiltunen Thoren M."/>
            <person name="Johannesson H."/>
        </authorList>
    </citation>
    <scope>NUCLEOTIDE SEQUENCE</scope>
    <source>
        <strain evidence="5">CBS 508.74</strain>
    </source>
</reference>
<keyword evidence="1" id="KW-0677">Repeat</keyword>
<accession>A0AAN6YUF5</accession>
<evidence type="ECO:0000313" key="5">
    <source>
        <dbReference type="EMBL" id="KAK4114172.1"/>
    </source>
</evidence>
<dbReference type="GeneID" id="89934273"/>
<keyword evidence="6" id="KW-1185">Reference proteome</keyword>
<organism evidence="5 6">
    <name type="scientific">Canariomyces notabilis</name>
    <dbReference type="NCBI Taxonomy" id="2074819"/>
    <lineage>
        <taxon>Eukaryota</taxon>
        <taxon>Fungi</taxon>
        <taxon>Dikarya</taxon>
        <taxon>Ascomycota</taxon>
        <taxon>Pezizomycotina</taxon>
        <taxon>Sordariomycetes</taxon>
        <taxon>Sordariomycetidae</taxon>
        <taxon>Sordariales</taxon>
        <taxon>Chaetomiaceae</taxon>
        <taxon>Canariomyces</taxon>
    </lineage>
</organism>